<dbReference type="InterPro" id="IPR055170">
    <property type="entry name" value="GFO_IDH_MocA-like_dom"/>
</dbReference>
<feature type="domain" description="GFO/IDH/MocA-like oxidoreductase" evidence="4">
    <location>
        <begin position="133"/>
        <end position="249"/>
    </location>
</feature>
<keyword evidence="6" id="KW-1185">Reference proteome</keyword>
<dbReference type="Pfam" id="PF22725">
    <property type="entry name" value="GFO_IDH_MocA_C3"/>
    <property type="match status" value="1"/>
</dbReference>
<dbReference type="EMBL" id="VYQF01000001">
    <property type="protein sequence ID" value="KAA9042130.1"/>
    <property type="molecule type" value="Genomic_DNA"/>
</dbReference>
<dbReference type="InterPro" id="IPR000683">
    <property type="entry name" value="Gfo/Idh/MocA-like_OxRdtase_N"/>
</dbReference>
<protein>
    <submittedName>
        <fullName evidence="5">Gfo/Idh/MocA family oxidoreductase</fullName>
    </submittedName>
</protein>
<dbReference type="SUPFAM" id="SSF55347">
    <property type="entry name" value="Glyceraldehyde-3-phosphate dehydrogenase-like, C-terminal domain"/>
    <property type="match status" value="1"/>
</dbReference>
<evidence type="ECO:0000313" key="5">
    <source>
        <dbReference type="EMBL" id="KAA9042130.1"/>
    </source>
</evidence>
<evidence type="ECO:0000256" key="1">
    <source>
        <dbReference type="ARBA" id="ARBA00010928"/>
    </source>
</evidence>
<comment type="similarity">
    <text evidence="1">Belongs to the Gfo/Idh/MocA family.</text>
</comment>
<dbReference type="Pfam" id="PF01408">
    <property type="entry name" value="GFO_IDH_MocA"/>
    <property type="match status" value="1"/>
</dbReference>
<organism evidence="5 6">
    <name type="scientific">Ginsengibacter hankyongi</name>
    <dbReference type="NCBI Taxonomy" id="2607284"/>
    <lineage>
        <taxon>Bacteria</taxon>
        <taxon>Pseudomonadati</taxon>
        <taxon>Bacteroidota</taxon>
        <taxon>Chitinophagia</taxon>
        <taxon>Chitinophagales</taxon>
        <taxon>Chitinophagaceae</taxon>
        <taxon>Ginsengibacter</taxon>
    </lineage>
</organism>
<dbReference type="SUPFAM" id="SSF51735">
    <property type="entry name" value="NAD(P)-binding Rossmann-fold domains"/>
    <property type="match status" value="1"/>
</dbReference>
<dbReference type="Gene3D" id="3.30.360.10">
    <property type="entry name" value="Dihydrodipicolinate Reductase, domain 2"/>
    <property type="match status" value="1"/>
</dbReference>
<sequence length="329" mass="36681">MKKVHWGILSTANIGRQKVIPAMQAGEFCEVVAIASRNKEQATTAATQLKIPVVYDSYEALLSDPEIDAVYIPLPNHLHVPWSIKALQAGKHVLCEKPIALSVAEAEKLMAAARQYPQLKIMEAFMYRFHPQWQLAKQMVDQGKIGTLRTIHSFFSYFNADPANIRNQKDIGGGGIMDIGCYNISLSRFIFGKEPSAISAIAAYDPVMQTDRIASGMMDFETGTSTFTCSTQLIPYQRVNIFGTDGRIEIDIPFNAPPDRPTKLWLHTKGETEETVFDTINQYTLQGDAFSKAILNNEPVPTPLEDGVNNMKVIEAFFESAKSQQFVRL</sequence>
<dbReference type="GO" id="GO:0000166">
    <property type="term" value="F:nucleotide binding"/>
    <property type="evidence" value="ECO:0007669"/>
    <property type="project" value="InterPro"/>
</dbReference>
<gene>
    <name evidence="5" type="ORF">FW778_08965</name>
</gene>
<evidence type="ECO:0000259" key="4">
    <source>
        <dbReference type="Pfam" id="PF22725"/>
    </source>
</evidence>
<dbReference type="PANTHER" id="PTHR22604:SF105">
    <property type="entry name" value="TRANS-1,2-DIHYDROBENZENE-1,2-DIOL DEHYDROGENASE"/>
    <property type="match status" value="1"/>
</dbReference>
<evidence type="ECO:0000313" key="6">
    <source>
        <dbReference type="Proteomes" id="UP000326903"/>
    </source>
</evidence>
<dbReference type="PANTHER" id="PTHR22604">
    <property type="entry name" value="OXIDOREDUCTASES"/>
    <property type="match status" value="1"/>
</dbReference>
<comment type="caution">
    <text evidence="5">The sequence shown here is derived from an EMBL/GenBank/DDBJ whole genome shotgun (WGS) entry which is preliminary data.</text>
</comment>
<dbReference type="GO" id="GO:0016491">
    <property type="term" value="F:oxidoreductase activity"/>
    <property type="evidence" value="ECO:0007669"/>
    <property type="project" value="UniProtKB-KW"/>
</dbReference>
<evidence type="ECO:0000259" key="3">
    <source>
        <dbReference type="Pfam" id="PF01408"/>
    </source>
</evidence>
<proteinExistence type="inferred from homology"/>
<dbReference type="AlphaFoldDB" id="A0A5J5IM72"/>
<evidence type="ECO:0000256" key="2">
    <source>
        <dbReference type="ARBA" id="ARBA00023002"/>
    </source>
</evidence>
<name>A0A5J5IM72_9BACT</name>
<feature type="domain" description="Gfo/Idh/MocA-like oxidoreductase N-terminal" evidence="3">
    <location>
        <begin position="6"/>
        <end position="116"/>
    </location>
</feature>
<accession>A0A5J5IM72</accession>
<keyword evidence="2" id="KW-0560">Oxidoreductase</keyword>
<dbReference type="Gene3D" id="3.40.50.720">
    <property type="entry name" value="NAD(P)-binding Rossmann-like Domain"/>
    <property type="match status" value="1"/>
</dbReference>
<dbReference type="RefSeq" id="WP_150414259.1">
    <property type="nucleotide sequence ID" value="NZ_VYQF01000001.1"/>
</dbReference>
<dbReference type="Proteomes" id="UP000326903">
    <property type="component" value="Unassembled WGS sequence"/>
</dbReference>
<reference evidence="5 6" key="1">
    <citation type="submission" date="2019-09" db="EMBL/GenBank/DDBJ databases">
        <title>Draft genome sequence of Ginsengibacter sp. BR5-29.</title>
        <authorList>
            <person name="Im W.-T."/>
        </authorList>
    </citation>
    <scope>NUCLEOTIDE SEQUENCE [LARGE SCALE GENOMIC DNA]</scope>
    <source>
        <strain evidence="5 6">BR5-29</strain>
    </source>
</reference>
<dbReference type="InterPro" id="IPR050984">
    <property type="entry name" value="Gfo/Idh/MocA_domain"/>
</dbReference>
<dbReference type="InterPro" id="IPR036291">
    <property type="entry name" value="NAD(P)-bd_dom_sf"/>
</dbReference>